<dbReference type="Proteomes" id="UP000292347">
    <property type="component" value="Unassembled WGS sequence"/>
</dbReference>
<dbReference type="Pfam" id="PF05258">
    <property type="entry name" value="DciA"/>
    <property type="match status" value="1"/>
</dbReference>
<sequence length="185" mass="19986">MTTPSKAPAVTKARPPKEEPKRHGYARAVADLLPDIGRAAFRKFGFVQSAVVSRWPEIVGERYARVSAPESIRFPQGQRADGVLTLVVHGAHVTMMQHIGPEIVERVNRFFGYAAVGRIAFKQGDVRRAQRVAPPRPQPTHVPAELGDSLRTIADPELKAVLSALAAGVAAPPTPLSIPVLGKVR</sequence>
<organism evidence="1 2">
    <name type="scientific">Sphingomonas desiccabilis</name>
    <dbReference type="NCBI Taxonomy" id="429134"/>
    <lineage>
        <taxon>Bacteria</taxon>
        <taxon>Pseudomonadati</taxon>
        <taxon>Pseudomonadota</taxon>
        <taxon>Alphaproteobacteria</taxon>
        <taxon>Sphingomonadales</taxon>
        <taxon>Sphingomonadaceae</taxon>
        <taxon>Sphingomonas</taxon>
    </lineage>
</organism>
<dbReference type="AlphaFoldDB" id="A0A4Q2IQB6"/>
<dbReference type="InterPro" id="IPR007922">
    <property type="entry name" value="DciA-like"/>
</dbReference>
<evidence type="ECO:0000313" key="1">
    <source>
        <dbReference type="EMBL" id="RXZ30372.1"/>
    </source>
</evidence>
<accession>A0A4Q2IQB6</accession>
<protein>
    <submittedName>
        <fullName evidence="1">DUF721 domain-containing protein</fullName>
    </submittedName>
</protein>
<name>A0A4Q2IQB6_9SPHN</name>
<dbReference type="EMBL" id="SDPT01000003">
    <property type="protein sequence ID" value="RXZ30372.1"/>
    <property type="molecule type" value="Genomic_DNA"/>
</dbReference>
<comment type="caution">
    <text evidence="1">The sequence shown here is derived from an EMBL/GenBank/DDBJ whole genome shotgun (WGS) entry which is preliminary data.</text>
</comment>
<dbReference type="RefSeq" id="WP_129342809.1">
    <property type="nucleotide sequence ID" value="NZ_JACIDD010000003.1"/>
</dbReference>
<proteinExistence type="predicted"/>
<keyword evidence="2" id="KW-1185">Reference proteome</keyword>
<dbReference type="OrthoDB" id="7160947at2"/>
<dbReference type="InterPro" id="IPR010593">
    <property type="entry name" value="DUF1159"/>
</dbReference>
<dbReference type="PIRSF" id="PIRSF032064">
    <property type="entry name" value="UCP032064"/>
    <property type="match status" value="1"/>
</dbReference>
<reference evidence="1 2" key="1">
    <citation type="submission" date="2019-01" db="EMBL/GenBank/DDBJ databases">
        <title>Sphingomonas mucosissima sp. nov. and Sphingomonas desiccabilis sp. nov., from biological soil crusts in the Colorado Plateau, USA.</title>
        <authorList>
            <person name="Zhu D."/>
        </authorList>
    </citation>
    <scope>NUCLEOTIDE SEQUENCE [LARGE SCALE GENOMIC DNA]</scope>
    <source>
        <strain evidence="1 2">CP1D</strain>
    </source>
</reference>
<evidence type="ECO:0000313" key="2">
    <source>
        <dbReference type="Proteomes" id="UP000292347"/>
    </source>
</evidence>
<gene>
    <name evidence="1" type="ORF">EO081_14330</name>
</gene>